<dbReference type="InterPro" id="IPR011008">
    <property type="entry name" value="Dimeric_a/b-barrel"/>
</dbReference>
<name>A0A561E439_9MICO</name>
<dbReference type="EMBL" id="VIVQ01000002">
    <property type="protein sequence ID" value="TWE10387.1"/>
    <property type="molecule type" value="Genomic_DNA"/>
</dbReference>
<proteinExistence type="predicted"/>
<dbReference type="Gene3D" id="3.30.70.100">
    <property type="match status" value="1"/>
</dbReference>
<evidence type="ECO:0000259" key="1">
    <source>
        <dbReference type="Pfam" id="PF07978"/>
    </source>
</evidence>
<dbReference type="RefSeq" id="WP_211841726.1">
    <property type="nucleotide sequence ID" value="NZ_VIVQ01000002.1"/>
</dbReference>
<dbReference type="Proteomes" id="UP000318297">
    <property type="component" value="Unassembled WGS sequence"/>
</dbReference>
<keyword evidence="3" id="KW-1185">Reference proteome</keyword>
<gene>
    <name evidence="2" type="ORF">BKA23_2747</name>
</gene>
<accession>A0A561E439</accession>
<evidence type="ECO:0000313" key="2">
    <source>
        <dbReference type="EMBL" id="TWE10387.1"/>
    </source>
</evidence>
<dbReference type="Pfam" id="PF07978">
    <property type="entry name" value="NIPSNAP"/>
    <property type="match status" value="1"/>
</dbReference>
<evidence type="ECO:0000313" key="3">
    <source>
        <dbReference type="Proteomes" id="UP000318297"/>
    </source>
</evidence>
<dbReference type="AlphaFoldDB" id="A0A561E439"/>
<reference evidence="2 3" key="1">
    <citation type="submission" date="2019-06" db="EMBL/GenBank/DDBJ databases">
        <title>Sequencing the genomes of 1000 actinobacteria strains.</title>
        <authorList>
            <person name="Klenk H.-P."/>
        </authorList>
    </citation>
    <scope>NUCLEOTIDE SEQUENCE [LARGE SCALE GENOMIC DNA]</scope>
    <source>
        <strain evidence="2 3">DSM 19560</strain>
    </source>
</reference>
<dbReference type="SUPFAM" id="SSF54909">
    <property type="entry name" value="Dimeric alpha+beta barrel"/>
    <property type="match status" value="2"/>
</dbReference>
<protein>
    <submittedName>
        <fullName evidence="2">NIPSNAP protein</fullName>
    </submittedName>
</protein>
<sequence>MSKPDVITGDDLPQEQQRIRYELATLDFRLPDADRAIAGIQPWVTSDDARGELLGAWQTEHGVLGRAYVLRGFVDQAELDAERSRARSSTAPFGRPEHLCDLTLNSYAPFPFVPPVRPGLFGSVYEIRDYHLVPGGLPGTIDGWRQKLPGRHVVDPITIVMYALDGPDRIVHIWPFAGLDERVEVRRRLVAEGKWPPPGGPERILHGTSTMAWPLPISPLH</sequence>
<comment type="caution">
    <text evidence="2">The sequence shown here is derived from an EMBL/GenBank/DDBJ whole genome shotgun (WGS) entry which is preliminary data.</text>
</comment>
<organism evidence="2 3">
    <name type="scientific">Rudaeicoccus suwonensis</name>
    <dbReference type="NCBI Taxonomy" id="657409"/>
    <lineage>
        <taxon>Bacteria</taxon>
        <taxon>Bacillati</taxon>
        <taxon>Actinomycetota</taxon>
        <taxon>Actinomycetes</taxon>
        <taxon>Micrococcales</taxon>
        <taxon>Dermacoccaceae</taxon>
        <taxon>Rudaeicoccus</taxon>
    </lineage>
</organism>
<dbReference type="InterPro" id="IPR012577">
    <property type="entry name" value="NIPSNAP"/>
</dbReference>
<feature type="domain" description="NIPSNAP" evidence="1">
    <location>
        <begin position="125"/>
        <end position="219"/>
    </location>
</feature>